<sequence length="660" mass="74828">MATSNTSSILLSETHQQTYDRLQQALGLQLRRQVFIAVCDNLNLRNHLALKLQTDLLLKNQTASTLQQSLNSQIASPFMSLKLDLSDPNPFSQIAQCYAQNQSDLDNKPLIGFQILGVEHLTRQPPGVQWSFLRYLRTLEHHLDRLEFSLVLWISSPWLCCIQQSAPEFWRWRTGVFQWISDPTPSDLESGTIILDSTSVSEFSESNKTDALKQLLDQIQQLQQQSDLSPLRQAYRQLANIYRDRILAGENAELNYTLAIQADKKALEIIPEAEFLLSNSQQKPGFSSRDNDDSINILNDLGTLYWMRFRQRFQGNPPSTDVLSDLEQSIIFYQNALMKTDPEAQPHLYIKIQKNLGTAYTDLATLQDPSQNLEQGIIAYTEALYYLKLNRTEIDPAQIQDYATIQNNLGTTYWKLAQQTQPIPHLKAAIAAYTQAMEFYTPQQDALNYALLQTNLGTAYWTLSQYQPSAKLLLQAIHAYHQALTYRTIESAPVACAATYNNLGIAYWHLANHYQKSEIRAKFLKRAIVAYQKALSIVPHLSPTQLTFDPLATHNNLGLTHYQLATDSNLPLGKATRISLLGAALKHHLQADINEPTQLEKQQPSDGEIPNSKTTEHHQTTLSYLLRTIRAFYNESGLQGQNQALSQIPGHLLPEILRAL</sequence>
<feature type="compositionally biased region" description="Polar residues" evidence="1">
    <location>
        <begin position="595"/>
        <end position="605"/>
    </location>
</feature>
<proteinExistence type="predicted"/>
<evidence type="ECO:0000313" key="2">
    <source>
        <dbReference type="EMBL" id="VXD22887.1"/>
    </source>
</evidence>
<name>A0A7Z9E312_9CYAN</name>
<protein>
    <recommendedName>
        <fullName evidence="4">Tetratricopeptide repeat protein</fullName>
    </recommendedName>
</protein>
<evidence type="ECO:0008006" key="4">
    <source>
        <dbReference type="Google" id="ProtNLM"/>
    </source>
</evidence>
<evidence type="ECO:0000256" key="1">
    <source>
        <dbReference type="SAM" id="MobiDB-lite"/>
    </source>
</evidence>
<dbReference type="AlphaFoldDB" id="A0A7Z9E312"/>
<accession>A0A7Z9E312</accession>
<dbReference type="SUPFAM" id="SSF48452">
    <property type="entry name" value="TPR-like"/>
    <property type="match status" value="1"/>
</dbReference>
<dbReference type="Gene3D" id="1.25.40.10">
    <property type="entry name" value="Tetratricopeptide repeat domain"/>
    <property type="match status" value="2"/>
</dbReference>
<dbReference type="OrthoDB" id="524121at2"/>
<dbReference type="Proteomes" id="UP000184550">
    <property type="component" value="Unassembled WGS sequence"/>
</dbReference>
<keyword evidence="3" id="KW-1185">Reference proteome</keyword>
<evidence type="ECO:0000313" key="3">
    <source>
        <dbReference type="Proteomes" id="UP000184550"/>
    </source>
</evidence>
<dbReference type="EMBL" id="CZCU02000153">
    <property type="protein sequence ID" value="VXD22887.1"/>
    <property type="molecule type" value="Genomic_DNA"/>
</dbReference>
<dbReference type="PANTHER" id="PTHR10098:SF108">
    <property type="entry name" value="TETRATRICOPEPTIDE REPEAT PROTEIN 28"/>
    <property type="match status" value="1"/>
</dbReference>
<dbReference type="RefSeq" id="WP_083625182.1">
    <property type="nucleotide sequence ID" value="NZ_LR734878.1"/>
</dbReference>
<dbReference type="InterPro" id="IPR011990">
    <property type="entry name" value="TPR-like_helical_dom_sf"/>
</dbReference>
<reference evidence="2" key="1">
    <citation type="submission" date="2019-10" db="EMBL/GenBank/DDBJ databases">
        <authorList>
            <consortium name="Genoscope - CEA"/>
            <person name="William W."/>
        </authorList>
    </citation>
    <scope>NUCLEOTIDE SEQUENCE [LARGE SCALE GENOMIC DNA]</scope>
    <source>
        <strain evidence="2">BBR_PRJEB10992</strain>
    </source>
</reference>
<feature type="region of interest" description="Disordered" evidence="1">
    <location>
        <begin position="595"/>
        <end position="618"/>
    </location>
</feature>
<comment type="caution">
    <text evidence="2">The sequence shown here is derived from an EMBL/GenBank/DDBJ whole genome shotgun (WGS) entry which is preliminary data.</text>
</comment>
<gene>
    <name evidence="2" type="ORF">PL8927_760158</name>
</gene>
<dbReference type="PANTHER" id="PTHR10098">
    <property type="entry name" value="RAPSYN-RELATED"/>
    <property type="match status" value="1"/>
</dbReference>
<organism evidence="2 3">
    <name type="scientific">Planktothrix serta PCC 8927</name>
    <dbReference type="NCBI Taxonomy" id="671068"/>
    <lineage>
        <taxon>Bacteria</taxon>
        <taxon>Bacillati</taxon>
        <taxon>Cyanobacteriota</taxon>
        <taxon>Cyanophyceae</taxon>
        <taxon>Oscillatoriophycideae</taxon>
        <taxon>Oscillatoriales</taxon>
        <taxon>Microcoleaceae</taxon>
        <taxon>Planktothrix</taxon>
    </lineage>
</organism>